<dbReference type="PANTHER" id="PTHR13062:SF12">
    <property type="entry name" value="ALPHA-2-MACROGLOBULIN DOMAIN-CONTAINING PROTEIN"/>
    <property type="match status" value="1"/>
</dbReference>
<proteinExistence type="predicted"/>
<evidence type="ECO:0000313" key="15">
    <source>
        <dbReference type="Proteomes" id="UP000319809"/>
    </source>
</evidence>
<dbReference type="PANTHER" id="PTHR13062">
    <property type="entry name" value="COLLAGENASE"/>
    <property type="match status" value="1"/>
</dbReference>
<keyword evidence="10" id="KW-0843">Virulence</keyword>
<dbReference type="InterPro" id="IPR035986">
    <property type="entry name" value="PKD_dom_sf"/>
</dbReference>
<feature type="signal peptide" evidence="12">
    <location>
        <begin position="1"/>
        <end position="26"/>
    </location>
</feature>
<keyword evidence="3" id="KW-0964">Secreted</keyword>
<dbReference type="SUPFAM" id="SSF55486">
    <property type="entry name" value="Metalloproteases ('zincins'), catalytic domain"/>
    <property type="match status" value="1"/>
</dbReference>
<organism evidence="14 15">
    <name type="scientific">Shewanella polaris</name>
    <dbReference type="NCBI Taxonomy" id="2588449"/>
    <lineage>
        <taxon>Bacteria</taxon>
        <taxon>Pseudomonadati</taxon>
        <taxon>Pseudomonadota</taxon>
        <taxon>Gammaproteobacteria</taxon>
        <taxon>Alteromonadales</taxon>
        <taxon>Shewanellaceae</taxon>
        <taxon>Shewanella</taxon>
    </lineage>
</organism>
<evidence type="ECO:0000256" key="2">
    <source>
        <dbReference type="ARBA" id="ARBA00004613"/>
    </source>
</evidence>
<dbReference type="Pfam" id="PF20774">
    <property type="entry name" value="InhA-like_VEG"/>
    <property type="match status" value="1"/>
</dbReference>
<evidence type="ECO:0000256" key="4">
    <source>
        <dbReference type="ARBA" id="ARBA00022670"/>
    </source>
</evidence>
<reference evidence="14 15" key="1">
    <citation type="submission" date="2019-06" db="EMBL/GenBank/DDBJ databases">
        <title>The genome of Shewanella sp. SM1901.</title>
        <authorList>
            <person name="Cha Q."/>
        </authorList>
    </citation>
    <scope>NUCLEOTIDE SEQUENCE [LARGE SCALE GENOMIC DNA]</scope>
    <source>
        <strain evidence="14 15">SM1901</strain>
    </source>
</reference>
<gene>
    <name evidence="14" type="ORF">FH971_00255</name>
</gene>
<evidence type="ECO:0000259" key="13">
    <source>
        <dbReference type="PROSITE" id="PS50093"/>
    </source>
</evidence>
<protein>
    <submittedName>
        <fullName evidence="14">M6 family metalloprotease domain-containing protein</fullName>
    </submittedName>
</protein>
<keyword evidence="8" id="KW-0862">Zinc</keyword>
<feature type="chain" id="PRO_5021439822" evidence="12">
    <location>
        <begin position="27"/>
        <end position="868"/>
    </location>
</feature>
<keyword evidence="15" id="KW-1185">Reference proteome</keyword>
<dbReference type="NCBIfam" id="TIGR03296">
    <property type="entry name" value="M6dom_TIGR03296"/>
    <property type="match status" value="1"/>
</dbReference>
<dbReference type="Pfam" id="PF20773">
    <property type="entry name" value="InhA-like_MAM"/>
    <property type="match status" value="1"/>
</dbReference>
<dbReference type="Pfam" id="PF00801">
    <property type="entry name" value="PKD"/>
    <property type="match status" value="1"/>
</dbReference>
<dbReference type="InterPro" id="IPR013783">
    <property type="entry name" value="Ig-like_fold"/>
</dbReference>
<evidence type="ECO:0000256" key="6">
    <source>
        <dbReference type="ARBA" id="ARBA00022729"/>
    </source>
</evidence>
<dbReference type="EMBL" id="CP041036">
    <property type="protein sequence ID" value="QDE29534.1"/>
    <property type="molecule type" value="Genomic_DNA"/>
</dbReference>
<sequence length="868" mass="93341">MSKSTKFQGFAASALLLTSCSMAAFAAPQTGTPADGALINQEQVLYWLIKRGEVAADATDVVKQAAVDAFIHRGNHASYKPATIEVKAEQMRIKQVEQKSTASAQYVSANNNVLADQDITKTVKVLAVLVDFPDLPHDANQLEVRDTEMYYSSYPASHYQQMLFSETGYTGPSNQTLQSAYQYYQAVSGSSFFFTGDVQDWVTADKNADYYGANDADDNDQAVPELVKEAVTKAVASMTDAELESFDVEDPYDLDNDGNYDEADGIIDHVMLFHSSIGEEVGGGVLGTDAIWSHRYYVDSTTNGYEIPGRGIKIFGYTVQPIDSAVGVCTHEFGHDLGLPDEYDTTYSGDGSPVGSWSLMSGGSWSGSPAGSQPSGFSPYAKSFLQQKYKGKWVNEQNVSLADLTSNGTAVALNHAINANAVNQLSIALPAADITFTAPLTGQYQYYSGQGDLINNAMSFDVTLPLDTPLALSFQAHWDIEDDYDYIQVMVDSVAIPGDHTITTNSIYPTVKNFISGKSSDIRTSYGDDDWVGMSFDLSSYAGRDVQISVVYKTDEAVGDYGMAIDNIQLTNQDTAFYSDGAETDGMATLAGFSRIQDSFPGKARRYIVQLRSHQGVDAGLVSDNYEPGVLLWLENLNYTDNNVSEHEGEGLIGVIDADQNLIGTQSTDIQIRDAAFSLYPQSAYYGDSYLGAESLFDDSTDYSAPLKPQAGMILPELGFTMQVTEQASNSSTATVEFALADSSILPTVTLDADITAQVTGADVNFSVVVSGGSNYTYAWSFGEANAISTDAAPSYTYSASGDYNVSVLVTDGAGNTVTATESVSVVIATTPTSTETSTETNDDSSGGSIGWLSVLMLGLLGYYRKRI</sequence>
<dbReference type="GO" id="GO:0005576">
    <property type="term" value="C:extracellular region"/>
    <property type="evidence" value="ECO:0007669"/>
    <property type="project" value="UniProtKB-SubCell"/>
</dbReference>
<dbReference type="PROSITE" id="PS51257">
    <property type="entry name" value="PROKAR_LIPOPROTEIN"/>
    <property type="match status" value="1"/>
</dbReference>
<keyword evidence="6 12" id="KW-0732">Signal</keyword>
<evidence type="ECO:0000256" key="1">
    <source>
        <dbReference type="ARBA" id="ARBA00001947"/>
    </source>
</evidence>
<evidence type="ECO:0000256" key="10">
    <source>
        <dbReference type="ARBA" id="ARBA00023026"/>
    </source>
</evidence>
<keyword evidence="9" id="KW-0106">Calcium</keyword>
<evidence type="ECO:0000256" key="9">
    <source>
        <dbReference type="ARBA" id="ARBA00022837"/>
    </source>
</evidence>
<dbReference type="KEGG" id="spol:FH971_00255"/>
<dbReference type="InterPro" id="IPR008757">
    <property type="entry name" value="Peptidase_M6-like_domain"/>
</dbReference>
<dbReference type="Gene3D" id="2.60.40.10">
    <property type="entry name" value="Immunoglobulins"/>
    <property type="match status" value="1"/>
</dbReference>
<keyword evidence="5" id="KW-0479">Metal-binding</keyword>
<dbReference type="InterPro" id="IPR012300">
    <property type="entry name" value="Pept_M6_InhA"/>
</dbReference>
<dbReference type="GO" id="GO:0046872">
    <property type="term" value="F:metal ion binding"/>
    <property type="evidence" value="ECO:0007669"/>
    <property type="project" value="UniProtKB-KW"/>
</dbReference>
<dbReference type="CDD" id="cd00146">
    <property type="entry name" value="PKD"/>
    <property type="match status" value="1"/>
</dbReference>
<dbReference type="InterPro" id="IPR048665">
    <property type="entry name" value="InhA-like_VEG"/>
</dbReference>
<dbReference type="RefSeq" id="WP_140232896.1">
    <property type="nucleotide sequence ID" value="NZ_CP041036.1"/>
</dbReference>
<evidence type="ECO:0000256" key="3">
    <source>
        <dbReference type="ARBA" id="ARBA00022525"/>
    </source>
</evidence>
<dbReference type="PROSITE" id="PS50093">
    <property type="entry name" value="PKD"/>
    <property type="match status" value="1"/>
</dbReference>
<dbReference type="InterPro" id="IPR000601">
    <property type="entry name" value="PKD_dom"/>
</dbReference>
<dbReference type="Proteomes" id="UP000319809">
    <property type="component" value="Chromosome"/>
</dbReference>
<evidence type="ECO:0000256" key="12">
    <source>
        <dbReference type="SAM" id="SignalP"/>
    </source>
</evidence>
<dbReference type="InterPro" id="IPR020008">
    <property type="entry name" value="GlyGly_CTERM"/>
</dbReference>
<dbReference type="InterPro" id="IPR022409">
    <property type="entry name" value="PKD/Chitinase_dom"/>
</dbReference>
<dbReference type="NCBIfam" id="TIGR03501">
    <property type="entry name" value="GlyGly_CTERM"/>
    <property type="match status" value="1"/>
</dbReference>
<dbReference type="GO" id="GO:0006508">
    <property type="term" value="P:proteolysis"/>
    <property type="evidence" value="ECO:0007669"/>
    <property type="project" value="UniProtKB-KW"/>
</dbReference>
<evidence type="ECO:0000256" key="11">
    <source>
        <dbReference type="ARBA" id="ARBA00023049"/>
    </source>
</evidence>
<dbReference type="SMART" id="SM00089">
    <property type="entry name" value="PKD"/>
    <property type="match status" value="1"/>
</dbReference>
<evidence type="ECO:0000313" key="14">
    <source>
        <dbReference type="EMBL" id="QDE29534.1"/>
    </source>
</evidence>
<evidence type="ECO:0000256" key="7">
    <source>
        <dbReference type="ARBA" id="ARBA00022801"/>
    </source>
</evidence>
<feature type="domain" description="PKD" evidence="13">
    <location>
        <begin position="747"/>
        <end position="833"/>
    </location>
</feature>
<keyword evidence="11 14" id="KW-0482">Metalloprotease</keyword>
<evidence type="ECO:0000256" key="5">
    <source>
        <dbReference type="ARBA" id="ARBA00022723"/>
    </source>
</evidence>
<dbReference type="Pfam" id="PF05547">
    <property type="entry name" value="Peptidase_M6"/>
    <property type="match status" value="1"/>
</dbReference>
<comment type="subcellular location">
    <subcellularLocation>
        <location evidence="2">Secreted</location>
    </subcellularLocation>
</comment>
<dbReference type="AlphaFoldDB" id="A0A4Y5Y9Z8"/>
<dbReference type="PIRSF" id="PIRSF007519">
    <property type="entry name" value="Protease_InhA"/>
    <property type="match status" value="1"/>
</dbReference>
<evidence type="ECO:0000256" key="8">
    <source>
        <dbReference type="ARBA" id="ARBA00022833"/>
    </source>
</evidence>
<comment type="cofactor">
    <cofactor evidence="1">
        <name>Zn(2+)</name>
        <dbReference type="ChEBI" id="CHEBI:29105"/>
    </cofactor>
</comment>
<keyword evidence="4 14" id="KW-0645">Protease</keyword>
<accession>A0A4Y5Y9Z8</accession>
<dbReference type="GO" id="GO:0008237">
    <property type="term" value="F:metallopeptidase activity"/>
    <property type="evidence" value="ECO:0007669"/>
    <property type="project" value="UniProtKB-KW"/>
</dbReference>
<name>A0A4Y5Y9Z8_9GAMM</name>
<dbReference type="SUPFAM" id="SSF49299">
    <property type="entry name" value="PKD domain"/>
    <property type="match status" value="1"/>
</dbReference>
<keyword evidence="7" id="KW-0378">Hydrolase</keyword>